<evidence type="ECO:0000256" key="6">
    <source>
        <dbReference type="ARBA" id="ARBA00022968"/>
    </source>
</evidence>
<reference evidence="12" key="1">
    <citation type="submission" date="2025-08" db="UniProtKB">
        <authorList>
            <consortium name="RefSeq"/>
        </authorList>
    </citation>
    <scope>IDENTIFICATION</scope>
</reference>
<keyword evidence="7" id="KW-1133">Transmembrane helix</keyword>
<dbReference type="RefSeq" id="XP_014677413.1">
    <property type="nucleotide sequence ID" value="XM_014821927.1"/>
</dbReference>
<protein>
    <submittedName>
        <fullName evidence="12">Beta-1,3-glucosyltransferase-like</fullName>
    </submittedName>
</protein>
<evidence type="ECO:0000256" key="2">
    <source>
        <dbReference type="ARBA" id="ARBA00008661"/>
    </source>
</evidence>
<keyword evidence="5" id="KW-0812">Transmembrane</keyword>
<keyword evidence="11" id="KW-1185">Reference proteome</keyword>
<keyword evidence="8" id="KW-0472">Membrane</keyword>
<name>A0ABM1EYZ2_PRICU</name>
<dbReference type="GeneID" id="106817268"/>
<keyword evidence="4" id="KW-0808">Transferase</keyword>
<keyword evidence="3" id="KW-0328">Glycosyltransferase</keyword>
<evidence type="ECO:0000259" key="10">
    <source>
        <dbReference type="Pfam" id="PF02434"/>
    </source>
</evidence>
<dbReference type="Pfam" id="PF02434">
    <property type="entry name" value="Fringe"/>
    <property type="match status" value="1"/>
</dbReference>
<organism evidence="11 12">
    <name type="scientific">Priapulus caudatus</name>
    <name type="common">Priapulid worm</name>
    <dbReference type="NCBI Taxonomy" id="37621"/>
    <lineage>
        <taxon>Eukaryota</taxon>
        <taxon>Metazoa</taxon>
        <taxon>Ecdysozoa</taxon>
        <taxon>Scalidophora</taxon>
        <taxon>Priapulida</taxon>
        <taxon>Priapulimorpha</taxon>
        <taxon>Priapulimorphida</taxon>
        <taxon>Priapulidae</taxon>
        <taxon>Priapulus</taxon>
    </lineage>
</organism>
<evidence type="ECO:0000256" key="8">
    <source>
        <dbReference type="ARBA" id="ARBA00023136"/>
    </source>
</evidence>
<dbReference type="Gene3D" id="3.90.550.50">
    <property type="match status" value="1"/>
</dbReference>
<evidence type="ECO:0000256" key="1">
    <source>
        <dbReference type="ARBA" id="ARBA00004606"/>
    </source>
</evidence>
<evidence type="ECO:0000256" key="4">
    <source>
        <dbReference type="ARBA" id="ARBA00022679"/>
    </source>
</evidence>
<evidence type="ECO:0000313" key="11">
    <source>
        <dbReference type="Proteomes" id="UP000695022"/>
    </source>
</evidence>
<comment type="similarity">
    <text evidence="2">Belongs to the glycosyltransferase 31 family.</text>
</comment>
<evidence type="ECO:0000256" key="7">
    <source>
        <dbReference type="ARBA" id="ARBA00022989"/>
    </source>
</evidence>
<dbReference type="SUPFAM" id="SSF53448">
    <property type="entry name" value="Nucleotide-diphospho-sugar transferases"/>
    <property type="match status" value="1"/>
</dbReference>
<feature type="non-terminal residue" evidence="12">
    <location>
        <position position="1"/>
    </location>
</feature>
<evidence type="ECO:0000256" key="3">
    <source>
        <dbReference type="ARBA" id="ARBA00022676"/>
    </source>
</evidence>
<dbReference type="InterPro" id="IPR003378">
    <property type="entry name" value="Fringe-like_glycosylTrfase"/>
</dbReference>
<dbReference type="InterPro" id="IPR029044">
    <property type="entry name" value="Nucleotide-diphossugar_trans"/>
</dbReference>
<evidence type="ECO:0000256" key="9">
    <source>
        <dbReference type="ARBA" id="ARBA00037847"/>
    </source>
</evidence>
<evidence type="ECO:0000256" key="5">
    <source>
        <dbReference type="ARBA" id="ARBA00022692"/>
    </source>
</evidence>
<dbReference type="Proteomes" id="UP000695022">
    <property type="component" value="Unplaced"/>
</dbReference>
<comment type="subcellular location">
    <subcellularLocation>
        <location evidence="9">Endomembrane system</location>
        <topology evidence="9">Single-pass membrane protein</topology>
    </subcellularLocation>
    <subcellularLocation>
        <location evidence="1">Membrane</location>
        <topology evidence="1">Single-pass type II membrane protein</topology>
    </subcellularLocation>
</comment>
<keyword evidence="6" id="KW-0735">Signal-anchor</keyword>
<dbReference type="PANTHER" id="PTHR10811">
    <property type="entry name" value="FRINGE-RELATED"/>
    <property type="match status" value="1"/>
</dbReference>
<feature type="domain" description="Fringe-like glycosyltransferase" evidence="10">
    <location>
        <begin position="23"/>
        <end position="228"/>
    </location>
</feature>
<proteinExistence type="inferred from homology"/>
<evidence type="ECO:0000313" key="12">
    <source>
        <dbReference type="RefSeq" id="XP_014677413.1"/>
    </source>
</evidence>
<gene>
    <name evidence="12" type="primary">LOC106817268</name>
</gene>
<sequence length="250" mass="28398">EEDQREGCVSSYPTRFPDCGPPASQDDVFFAVKTCEKFHTERVPVVQRTWGKHAKHIEIYSEKEDTSIPTVYLGVNNTERGHCAKTFAILRRALEQPLISKMQWLVIADDDTLLSVRRMLQLLACYDPRQAVALGERYAYGATAGFGYDYLTGGSSMVFSITAVRQMLDSGRCMCPTPDTPDDMTIGMCLKSLGIPVTHSPYFHQARPEDYSEDMLSHQLPVSFHKHWMVDPYRVYDDWFADADVAHDEL</sequence>
<accession>A0ABM1EYZ2</accession>